<reference evidence="1 2" key="1">
    <citation type="submission" date="2014-04" db="EMBL/GenBank/DDBJ databases">
        <authorList>
            <consortium name="DOE Joint Genome Institute"/>
            <person name="Kuo A."/>
            <person name="Ruytinx J."/>
            <person name="Rineau F."/>
            <person name="Colpaert J."/>
            <person name="Kohler A."/>
            <person name="Nagy L.G."/>
            <person name="Floudas D."/>
            <person name="Copeland A."/>
            <person name="Barry K.W."/>
            <person name="Cichocki N."/>
            <person name="Veneault-Fourrey C."/>
            <person name="LaButti K."/>
            <person name="Lindquist E.A."/>
            <person name="Lipzen A."/>
            <person name="Lundell T."/>
            <person name="Morin E."/>
            <person name="Murat C."/>
            <person name="Sun H."/>
            <person name="Tunlid A."/>
            <person name="Henrissat B."/>
            <person name="Grigoriev I.V."/>
            <person name="Hibbett D.S."/>
            <person name="Martin F."/>
            <person name="Nordberg H.P."/>
            <person name="Cantor M.N."/>
            <person name="Hua S.X."/>
        </authorList>
    </citation>
    <scope>NUCLEOTIDE SEQUENCE [LARGE SCALE GENOMIC DNA]</scope>
    <source>
        <strain evidence="1 2">UH-Slu-Lm8-n1</strain>
    </source>
</reference>
<name>A0A0D0AEG2_9AGAM</name>
<organism evidence="1 2">
    <name type="scientific">Suillus luteus UH-Slu-Lm8-n1</name>
    <dbReference type="NCBI Taxonomy" id="930992"/>
    <lineage>
        <taxon>Eukaryota</taxon>
        <taxon>Fungi</taxon>
        <taxon>Dikarya</taxon>
        <taxon>Basidiomycota</taxon>
        <taxon>Agaricomycotina</taxon>
        <taxon>Agaricomycetes</taxon>
        <taxon>Agaricomycetidae</taxon>
        <taxon>Boletales</taxon>
        <taxon>Suillineae</taxon>
        <taxon>Suillaceae</taxon>
        <taxon>Suillus</taxon>
    </lineage>
</organism>
<evidence type="ECO:0000313" key="1">
    <source>
        <dbReference type="EMBL" id="KIK40076.1"/>
    </source>
</evidence>
<dbReference type="InParanoid" id="A0A0D0AEG2"/>
<protein>
    <submittedName>
        <fullName evidence="1">Uncharacterized protein</fullName>
    </submittedName>
</protein>
<accession>A0A0D0AEG2</accession>
<reference evidence="2" key="2">
    <citation type="submission" date="2015-01" db="EMBL/GenBank/DDBJ databases">
        <title>Evolutionary Origins and Diversification of the Mycorrhizal Mutualists.</title>
        <authorList>
            <consortium name="DOE Joint Genome Institute"/>
            <consortium name="Mycorrhizal Genomics Consortium"/>
            <person name="Kohler A."/>
            <person name="Kuo A."/>
            <person name="Nagy L.G."/>
            <person name="Floudas D."/>
            <person name="Copeland A."/>
            <person name="Barry K.W."/>
            <person name="Cichocki N."/>
            <person name="Veneault-Fourrey C."/>
            <person name="LaButti K."/>
            <person name="Lindquist E.A."/>
            <person name="Lipzen A."/>
            <person name="Lundell T."/>
            <person name="Morin E."/>
            <person name="Murat C."/>
            <person name="Riley R."/>
            <person name="Ohm R."/>
            <person name="Sun H."/>
            <person name="Tunlid A."/>
            <person name="Henrissat B."/>
            <person name="Grigoriev I.V."/>
            <person name="Hibbett D.S."/>
            <person name="Martin F."/>
        </authorList>
    </citation>
    <scope>NUCLEOTIDE SEQUENCE [LARGE SCALE GENOMIC DNA]</scope>
    <source>
        <strain evidence="2">UH-Slu-Lm8-n1</strain>
    </source>
</reference>
<sequence>MATPWQTYLYKLVIILMHRSSEDPSVCERFSNQLCSMTYKLQTYPFVANQYGHAHLSVLDIQVRNVVDDSNIVDMAVI</sequence>
<dbReference type="HOGENOM" id="CLU_2623639_0_0_1"/>
<proteinExistence type="predicted"/>
<dbReference type="EMBL" id="KN835316">
    <property type="protein sequence ID" value="KIK40076.1"/>
    <property type="molecule type" value="Genomic_DNA"/>
</dbReference>
<evidence type="ECO:0000313" key="2">
    <source>
        <dbReference type="Proteomes" id="UP000054485"/>
    </source>
</evidence>
<gene>
    <name evidence="1" type="ORF">CY34DRAFT_807562</name>
</gene>
<dbReference type="Proteomes" id="UP000054485">
    <property type="component" value="Unassembled WGS sequence"/>
</dbReference>
<keyword evidence="2" id="KW-1185">Reference proteome</keyword>
<dbReference type="AlphaFoldDB" id="A0A0D0AEG2"/>